<sequence>MNSELVRKLREQYPNHIPLDVAAPLLGVSQRQLSKLIAAGREPFSLIGANIGIQQRYVRVYTERLIAYLNGELF</sequence>
<dbReference type="RefSeq" id="WP_054327182.1">
    <property type="nucleotide sequence ID" value="NZ_JACOPL010000015.1"/>
</dbReference>
<dbReference type="EMBL" id="JACOPL010000015">
    <property type="protein sequence ID" value="MBC5726421.1"/>
    <property type="molecule type" value="Genomic_DNA"/>
</dbReference>
<accession>A0A923RXK6</accession>
<reference evidence="1" key="1">
    <citation type="submission" date="2020-08" db="EMBL/GenBank/DDBJ databases">
        <title>Genome public.</title>
        <authorList>
            <person name="Liu C."/>
            <person name="Sun Q."/>
        </authorList>
    </citation>
    <scope>NUCLEOTIDE SEQUENCE</scope>
    <source>
        <strain evidence="1">NSJ-28</strain>
    </source>
</reference>
<proteinExistence type="predicted"/>
<keyword evidence="2" id="KW-1185">Reference proteome</keyword>
<evidence type="ECO:0000313" key="2">
    <source>
        <dbReference type="Proteomes" id="UP000606499"/>
    </source>
</evidence>
<dbReference type="AlphaFoldDB" id="A0A923RXK6"/>
<comment type="caution">
    <text evidence="1">The sequence shown here is derived from an EMBL/GenBank/DDBJ whole genome shotgun (WGS) entry which is preliminary data.</text>
</comment>
<gene>
    <name evidence="1" type="ORF">H8S45_13250</name>
</gene>
<protein>
    <submittedName>
        <fullName evidence="1">Uncharacterized protein</fullName>
    </submittedName>
</protein>
<name>A0A923RXK6_9FIRM</name>
<evidence type="ECO:0000313" key="1">
    <source>
        <dbReference type="EMBL" id="MBC5726421.1"/>
    </source>
</evidence>
<organism evidence="1 2">
    <name type="scientific">Agathobaculum faecis</name>
    <dbReference type="NCBI Taxonomy" id="2763013"/>
    <lineage>
        <taxon>Bacteria</taxon>
        <taxon>Bacillati</taxon>
        <taxon>Bacillota</taxon>
        <taxon>Clostridia</taxon>
        <taxon>Eubacteriales</taxon>
        <taxon>Butyricicoccaceae</taxon>
        <taxon>Agathobaculum</taxon>
    </lineage>
</organism>
<dbReference type="Proteomes" id="UP000606499">
    <property type="component" value="Unassembled WGS sequence"/>
</dbReference>